<keyword evidence="7 15" id="KW-0067">ATP-binding</keyword>
<dbReference type="FunFam" id="1.10.510.10:FF:001512">
    <property type="entry name" value="Receptor tyrosine-protein kinase erbB-2"/>
    <property type="match status" value="1"/>
</dbReference>
<dbReference type="InterPro" id="IPR008266">
    <property type="entry name" value="Tyr_kinase_AS"/>
</dbReference>
<evidence type="ECO:0000256" key="6">
    <source>
        <dbReference type="ARBA" id="ARBA00022777"/>
    </source>
</evidence>
<feature type="binding site" evidence="16">
    <location>
        <position position="431"/>
    </location>
    <ligand>
        <name>Mg(2+)</name>
        <dbReference type="ChEBI" id="CHEBI:18420"/>
    </ligand>
</feature>
<dbReference type="EMBL" id="HG994586">
    <property type="protein sequence ID" value="CAF3010381.1"/>
    <property type="molecule type" value="Genomic_DNA"/>
</dbReference>
<dbReference type="InterPro" id="IPR050122">
    <property type="entry name" value="RTK"/>
</dbReference>
<keyword evidence="5 15" id="KW-0547">Nucleotide-binding</keyword>
<dbReference type="InterPro" id="IPR000719">
    <property type="entry name" value="Prot_kinase_dom"/>
</dbReference>
<evidence type="ECO:0000256" key="13">
    <source>
        <dbReference type="ARBA" id="ARBA00051243"/>
    </source>
</evidence>
<evidence type="ECO:0000256" key="15">
    <source>
        <dbReference type="PIRSR" id="PIRSR000615-2"/>
    </source>
</evidence>
<keyword evidence="12" id="KW-0325">Glycoprotein</keyword>
<dbReference type="GO" id="GO:0005524">
    <property type="term" value="F:ATP binding"/>
    <property type="evidence" value="ECO:0007669"/>
    <property type="project" value="UniProtKB-KW"/>
</dbReference>
<keyword evidence="3" id="KW-0812">Transmembrane</keyword>
<dbReference type="PANTHER" id="PTHR24416:SF349">
    <property type="entry name" value="TYROSINE-PROTEIN KINASE RYK"/>
    <property type="match status" value="1"/>
</dbReference>
<keyword evidence="16" id="KW-0460">Magnesium</keyword>
<dbReference type="InterPro" id="IPR001245">
    <property type="entry name" value="Ser-Thr/Tyr_kinase_cat_dom"/>
</dbReference>
<keyword evidence="9" id="KW-0472">Membrane</keyword>
<evidence type="ECO:0000256" key="16">
    <source>
        <dbReference type="PIRSR" id="PIRSR000615-3"/>
    </source>
</evidence>
<keyword evidence="2 17" id="KW-0808">Transferase</keyword>
<dbReference type="GO" id="GO:0007169">
    <property type="term" value="P:cell surface receptor protein tyrosine kinase signaling pathway"/>
    <property type="evidence" value="ECO:0007669"/>
    <property type="project" value="TreeGrafter"/>
</dbReference>
<evidence type="ECO:0000256" key="8">
    <source>
        <dbReference type="ARBA" id="ARBA00022989"/>
    </source>
</evidence>
<evidence type="ECO:0000256" key="1">
    <source>
        <dbReference type="ARBA" id="ARBA00004162"/>
    </source>
</evidence>
<dbReference type="GO" id="GO:0005886">
    <property type="term" value="C:plasma membrane"/>
    <property type="evidence" value="ECO:0007669"/>
    <property type="project" value="UniProtKB-SubCell"/>
</dbReference>
<feature type="binding site" evidence="15">
    <location>
        <position position="430"/>
    </location>
    <ligand>
        <name>ATP</name>
        <dbReference type="ChEBI" id="CHEBI:30616"/>
    </ligand>
</feature>
<dbReference type="PANTHER" id="PTHR24416">
    <property type="entry name" value="TYROSINE-PROTEIN KINASE RECEPTOR"/>
    <property type="match status" value="1"/>
</dbReference>
<accession>A0A7R8D309</accession>
<feature type="active site" description="Proton acceptor" evidence="14">
    <location>
        <position position="426"/>
    </location>
</feature>
<dbReference type="GO" id="GO:0050793">
    <property type="term" value="P:regulation of developmental process"/>
    <property type="evidence" value="ECO:0007669"/>
    <property type="project" value="UniProtKB-ARBA"/>
</dbReference>
<evidence type="ECO:0000256" key="7">
    <source>
        <dbReference type="ARBA" id="ARBA00022840"/>
    </source>
</evidence>
<comment type="subcellular location">
    <subcellularLocation>
        <location evidence="1">Cell membrane</location>
        <topology evidence="1">Single-pass membrane protein</topology>
    </subcellularLocation>
</comment>
<dbReference type="AlphaFoldDB" id="A0A7R8D309"/>
<dbReference type="GO" id="GO:0043235">
    <property type="term" value="C:receptor complex"/>
    <property type="evidence" value="ECO:0007669"/>
    <property type="project" value="TreeGrafter"/>
</dbReference>
<dbReference type="Gene3D" id="1.10.510.10">
    <property type="entry name" value="Transferase(Phosphotransferase) domain 1"/>
    <property type="match status" value="1"/>
</dbReference>
<dbReference type="SMART" id="SM00469">
    <property type="entry name" value="WIF"/>
    <property type="match status" value="1"/>
</dbReference>
<dbReference type="Gene3D" id="2.60.40.2170">
    <property type="entry name" value="Wnt, WIF domain"/>
    <property type="match status" value="1"/>
</dbReference>
<name>A0A7R8D309_LEPSM</name>
<evidence type="ECO:0000256" key="3">
    <source>
        <dbReference type="ARBA" id="ARBA00022692"/>
    </source>
</evidence>
<dbReference type="InterPro" id="IPR011009">
    <property type="entry name" value="Kinase-like_dom_sf"/>
</dbReference>
<evidence type="ECO:0000256" key="2">
    <source>
        <dbReference type="ARBA" id="ARBA00022679"/>
    </source>
</evidence>
<keyword evidence="10" id="KW-0829">Tyrosine-protein kinase</keyword>
<dbReference type="GO" id="GO:0051897">
    <property type="term" value="P:positive regulation of phosphatidylinositol 3-kinase/protein kinase B signal transduction"/>
    <property type="evidence" value="ECO:0007669"/>
    <property type="project" value="TreeGrafter"/>
</dbReference>
<keyword evidence="18" id="KW-1185">Reference proteome</keyword>
<dbReference type="PRINTS" id="PR00109">
    <property type="entry name" value="TYRKINASE"/>
</dbReference>
<evidence type="ECO:0000256" key="9">
    <source>
        <dbReference type="ARBA" id="ARBA00023136"/>
    </source>
</evidence>
<dbReference type="InterPro" id="IPR003306">
    <property type="entry name" value="WIF"/>
</dbReference>
<keyword evidence="11" id="KW-0675">Receptor</keyword>
<sequence length="568" mass="64973">MGYVWLKAFLLWQWTLLLSEGSMDLFIETEEVQKLLGLDRSISYLKDGVLNAAASQFVLPVPSSVEFLLFTWKTTQKVDYALFLERSDSESMYQPSVNVSHRGTVPRKEQVWRVTLPCSGRVKADVLVTIKLSLSGLTGSENLTDIYLKRKKTCELNPDLISDFCQPNIYLFVYSVLLEKRLTSESSSEERQRLQQQQEDPDRKLFVLDQPPLEEAHRPYIPPHHQLTNSRPQPSLVSYPSLHRRHHEPFLSDAESRVTDWVQKQTMQSQTTTMTPDEIMTTLNVDRLRLKLGQLILEGTFGRVYQGTILLTDANGLESESDVMVKTVVSGSSHTQSQLLVSEGTSLFLGASSSTGEVHRHILQLMASTMDGTSPMLVYPYMSQGNLKKWLTSGIASQSTHQIVNIGLQILSALQYLHKRRIIHKDVATRNCFLNENYLIKLCDSALSRDLFSADYHCLGDNENRPVKWMPIEAIALRKYSRASDVWSFGVFMWELMTRAQQPFADIDPFEMEGYLHEGYRLHQPNNCPDQLYSIMTLCWSGRAAERATVHALHNNMQVFQRQLQRFV</sequence>
<dbReference type="Pfam" id="PF07714">
    <property type="entry name" value="PK_Tyr_Ser-Thr"/>
    <property type="match status" value="1"/>
</dbReference>
<gene>
    <name evidence="17" type="ORF">LSAA_13332</name>
</gene>
<keyword evidence="4" id="KW-0732">Signal</keyword>
<evidence type="ECO:0000256" key="11">
    <source>
        <dbReference type="ARBA" id="ARBA00023170"/>
    </source>
</evidence>
<dbReference type="PROSITE" id="PS50814">
    <property type="entry name" value="WIF"/>
    <property type="match status" value="1"/>
</dbReference>
<dbReference type="GO" id="GO:0046872">
    <property type="term" value="F:metal ion binding"/>
    <property type="evidence" value="ECO:0007669"/>
    <property type="project" value="UniProtKB-KW"/>
</dbReference>
<dbReference type="PROSITE" id="PS50011">
    <property type="entry name" value="PROTEIN_KINASE_DOM"/>
    <property type="match status" value="1"/>
</dbReference>
<keyword evidence="8" id="KW-1133">Transmembrane helix</keyword>
<dbReference type="PROSITE" id="PS00109">
    <property type="entry name" value="PROTEIN_KINASE_TYR"/>
    <property type="match status" value="1"/>
</dbReference>
<organism evidence="17 18">
    <name type="scientific">Lepeophtheirus salmonis</name>
    <name type="common">Salmon louse</name>
    <name type="synonym">Caligus salmonis</name>
    <dbReference type="NCBI Taxonomy" id="72036"/>
    <lineage>
        <taxon>Eukaryota</taxon>
        <taxon>Metazoa</taxon>
        <taxon>Ecdysozoa</taxon>
        <taxon>Arthropoda</taxon>
        <taxon>Crustacea</taxon>
        <taxon>Multicrustacea</taxon>
        <taxon>Hexanauplia</taxon>
        <taxon>Copepoda</taxon>
        <taxon>Siphonostomatoida</taxon>
        <taxon>Caligidae</taxon>
        <taxon>Lepeophtheirus</taxon>
    </lineage>
</organism>
<evidence type="ECO:0000256" key="12">
    <source>
        <dbReference type="ARBA" id="ARBA00023180"/>
    </source>
</evidence>
<feature type="binding site" evidence="16">
    <location>
        <position position="444"/>
    </location>
    <ligand>
        <name>Mg(2+)</name>
        <dbReference type="ChEBI" id="CHEBI:18420"/>
    </ligand>
</feature>
<evidence type="ECO:0000256" key="5">
    <source>
        <dbReference type="ARBA" id="ARBA00022741"/>
    </source>
</evidence>
<dbReference type="GO" id="GO:0004714">
    <property type="term" value="F:transmembrane receptor protein tyrosine kinase activity"/>
    <property type="evidence" value="ECO:0007669"/>
    <property type="project" value="UniProtKB-EC"/>
</dbReference>
<evidence type="ECO:0000313" key="17">
    <source>
        <dbReference type="EMBL" id="CAF3010381.1"/>
    </source>
</evidence>
<reference evidence="17" key="1">
    <citation type="submission" date="2021-02" db="EMBL/GenBank/DDBJ databases">
        <authorList>
            <person name="Bekaert M."/>
        </authorList>
    </citation>
    <scope>NUCLEOTIDE SEQUENCE</scope>
    <source>
        <strain evidence="17">IoA-00</strain>
    </source>
</reference>
<evidence type="ECO:0000256" key="14">
    <source>
        <dbReference type="PIRSR" id="PIRSR000615-1"/>
    </source>
</evidence>
<dbReference type="SUPFAM" id="SSF56112">
    <property type="entry name" value="Protein kinase-like (PK-like)"/>
    <property type="match status" value="1"/>
</dbReference>
<dbReference type="Pfam" id="PF02019">
    <property type="entry name" value="WIF"/>
    <property type="match status" value="1"/>
</dbReference>
<dbReference type="OrthoDB" id="535945at2759"/>
<protein>
    <submittedName>
        <fullName evidence="17">RYK</fullName>
        <ecNumber evidence="17">2.7.10.1</ecNumber>
    </submittedName>
</protein>
<keyword evidence="6" id="KW-0418">Kinase</keyword>
<evidence type="ECO:0000256" key="10">
    <source>
        <dbReference type="ARBA" id="ARBA00023137"/>
    </source>
</evidence>
<dbReference type="EC" id="2.7.10.1" evidence="17"/>
<keyword evidence="16" id="KW-0479">Metal-binding</keyword>
<dbReference type="InterPro" id="IPR038677">
    <property type="entry name" value="WIF_sf"/>
</dbReference>
<evidence type="ECO:0000256" key="4">
    <source>
        <dbReference type="ARBA" id="ARBA00022729"/>
    </source>
</evidence>
<evidence type="ECO:0000313" key="18">
    <source>
        <dbReference type="Proteomes" id="UP000675881"/>
    </source>
</evidence>
<proteinExistence type="predicted"/>
<comment type="catalytic activity">
    <reaction evidence="13">
        <text>L-tyrosyl-[protein] + ATP = O-phospho-L-tyrosyl-[protein] + ADP + H(+)</text>
        <dbReference type="Rhea" id="RHEA:10596"/>
        <dbReference type="Rhea" id="RHEA-COMP:10136"/>
        <dbReference type="Rhea" id="RHEA-COMP:20101"/>
        <dbReference type="ChEBI" id="CHEBI:15378"/>
        <dbReference type="ChEBI" id="CHEBI:30616"/>
        <dbReference type="ChEBI" id="CHEBI:46858"/>
        <dbReference type="ChEBI" id="CHEBI:61978"/>
        <dbReference type="ChEBI" id="CHEBI:456216"/>
        <dbReference type="EC" id="2.7.10.1"/>
    </reaction>
</comment>
<dbReference type="GO" id="GO:0007409">
    <property type="term" value="P:axonogenesis"/>
    <property type="evidence" value="ECO:0007669"/>
    <property type="project" value="TreeGrafter"/>
</dbReference>
<dbReference type="Proteomes" id="UP000675881">
    <property type="component" value="Chromosome 7"/>
</dbReference>
<dbReference type="GO" id="GO:0010976">
    <property type="term" value="P:positive regulation of neuron projection development"/>
    <property type="evidence" value="ECO:0007669"/>
    <property type="project" value="TreeGrafter"/>
</dbReference>